<reference evidence="1 2" key="1">
    <citation type="submission" date="2019-02" db="EMBL/GenBank/DDBJ databases">
        <authorList>
            <person name="Lehtovirta-Morley E L."/>
        </authorList>
    </citation>
    <scope>NUCLEOTIDE SEQUENCE [LARGE SCALE GENOMIC DNA]</scope>
    <source>
        <strain evidence="1">NFRAN1</strain>
    </source>
</reference>
<organism evidence="1 2">
    <name type="scientific">Candidatus Nitrosocosmicus franklandianus</name>
    <dbReference type="NCBI Taxonomy" id="1798806"/>
    <lineage>
        <taxon>Archaea</taxon>
        <taxon>Nitrososphaerota</taxon>
        <taxon>Nitrososphaeria</taxon>
        <taxon>Nitrososphaerales</taxon>
        <taxon>Nitrososphaeraceae</taxon>
        <taxon>Candidatus Nitrosocosmicus</taxon>
    </lineage>
</organism>
<name>A0A484I919_9ARCH</name>
<accession>A0A484I919</accession>
<protein>
    <submittedName>
        <fullName evidence="1">Uncharacterized protein</fullName>
    </submittedName>
</protein>
<dbReference type="Proteomes" id="UP000294299">
    <property type="component" value="Chromosome NFRAN"/>
</dbReference>
<evidence type="ECO:0000313" key="2">
    <source>
        <dbReference type="Proteomes" id="UP000294299"/>
    </source>
</evidence>
<sequence length="64" mass="7955">MFTRDRTIFYRKKLENIEENGKAYAWIEIGCWLIEYTQSIHNPQFALFIRLYLHRSFNCRNTFF</sequence>
<keyword evidence="2" id="KW-1185">Reference proteome</keyword>
<proteinExistence type="predicted"/>
<dbReference type="KEGG" id="nfn:NFRAN_0911"/>
<dbReference type="AlphaFoldDB" id="A0A484I919"/>
<evidence type="ECO:0000313" key="1">
    <source>
        <dbReference type="EMBL" id="VFJ13233.1"/>
    </source>
</evidence>
<dbReference type="EMBL" id="LR216287">
    <property type="protein sequence ID" value="VFJ13233.1"/>
    <property type="molecule type" value="Genomic_DNA"/>
</dbReference>
<gene>
    <name evidence="1" type="ORF">NFRAN_0911</name>
</gene>